<dbReference type="PANTHER" id="PTHR30419">
    <property type="entry name" value="HTH-TYPE TRANSCRIPTIONAL REGULATOR YBHD"/>
    <property type="match status" value="1"/>
</dbReference>
<dbReference type="GO" id="GO:0005829">
    <property type="term" value="C:cytosol"/>
    <property type="evidence" value="ECO:0007669"/>
    <property type="project" value="TreeGrafter"/>
</dbReference>
<evidence type="ECO:0000259" key="5">
    <source>
        <dbReference type="PROSITE" id="PS50931"/>
    </source>
</evidence>
<comment type="similarity">
    <text evidence="1">Belongs to the LysR transcriptional regulatory family.</text>
</comment>
<dbReference type="GO" id="GO:0003677">
    <property type="term" value="F:DNA binding"/>
    <property type="evidence" value="ECO:0007669"/>
    <property type="project" value="UniProtKB-KW"/>
</dbReference>
<name>A0A6S6U278_9GAMM</name>
<dbReference type="InterPro" id="IPR036388">
    <property type="entry name" value="WH-like_DNA-bd_sf"/>
</dbReference>
<dbReference type="PANTHER" id="PTHR30419:SF8">
    <property type="entry name" value="NITROGEN ASSIMILATION TRANSCRIPTIONAL ACTIVATOR-RELATED"/>
    <property type="match status" value="1"/>
</dbReference>
<reference evidence="6" key="1">
    <citation type="submission" date="2020-01" db="EMBL/GenBank/DDBJ databases">
        <authorList>
            <person name="Meier V. D."/>
            <person name="Meier V D."/>
        </authorList>
    </citation>
    <scope>NUCLEOTIDE SEQUENCE</scope>
    <source>
        <strain evidence="6">HLG_WM_MAG_09</strain>
    </source>
</reference>
<evidence type="ECO:0000256" key="4">
    <source>
        <dbReference type="ARBA" id="ARBA00023163"/>
    </source>
</evidence>
<dbReference type="InterPro" id="IPR000847">
    <property type="entry name" value="LysR_HTH_N"/>
</dbReference>
<dbReference type="EMBL" id="CACVAT010000473">
    <property type="protein sequence ID" value="CAA6828645.1"/>
    <property type="molecule type" value="Genomic_DNA"/>
</dbReference>
<dbReference type="AlphaFoldDB" id="A0A6S6U278"/>
<dbReference type="Pfam" id="PF03466">
    <property type="entry name" value="LysR_substrate"/>
    <property type="match status" value="1"/>
</dbReference>
<dbReference type="Gene3D" id="3.40.190.290">
    <property type="match status" value="1"/>
</dbReference>
<organism evidence="6">
    <name type="scientific">uncultured Thiotrichaceae bacterium</name>
    <dbReference type="NCBI Taxonomy" id="298394"/>
    <lineage>
        <taxon>Bacteria</taxon>
        <taxon>Pseudomonadati</taxon>
        <taxon>Pseudomonadota</taxon>
        <taxon>Gammaproteobacteria</taxon>
        <taxon>Thiotrichales</taxon>
        <taxon>Thiotrichaceae</taxon>
        <taxon>environmental samples</taxon>
    </lineage>
</organism>
<dbReference type="InterPro" id="IPR050950">
    <property type="entry name" value="HTH-type_LysR_regulators"/>
</dbReference>
<dbReference type="FunFam" id="1.10.10.10:FF:000001">
    <property type="entry name" value="LysR family transcriptional regulator"/>
    <property type="match status" value="1"/>
</dbReference>
<dbReference type="Gene3D" id="1.10.10.10">
    <property type="entry name" value="Winged helix-like DNA-binding domain superfamily/Winged helix DNA-binding domain"/>
    <property type="match status" value="1"/>
</dbReference>
<dbReference type="SUPFAM" id="SSF46785">
    <property type="entry name" value="Winged helix' DNA-binding domain"/>
    <property type="match status" value="1"/>
</dbReference>
<evidence type="ECO:0000313" key="6">
    <source>
        <dbReference type="EMBL" id="CAA6828645.1"/>
    </source>
</evidence>
<proteinExistence type="inferred from homology"/>
<sequence length="307" mass="33735">MSIHSSFLRYFDEVCKSSSIRKAAAQLHVASSAVNRQILKVEDELGTKLFERSYDGIKLTEAGQLLAQHVSRTLHDADRTLREIDASISGTVGGLKFVSQGSVISRLLPPVLMRLYEEYPNTATSFIATGGKGLHKLVQNGSADIALIFDYKAEPGIELVDQISLPVGAVMAADHPLAMSELQQISMQACAEYSVILPDESWPLRDRLNRELSHTTIDSETAASSNSIEFLRAMLTEKKVVGFQTIIGLEEVLEEGSLVHIPLVSAEGGAVTQTLSVTLNENRQDSVFMDRALCLLRERLREYAMAE</sequence>
<protein>
    <recommendedName>
        <fullName evidence="5">HTH lysR-type domain-containing protein</fullName>
    </recommendedName>
</protein>
<dbReference type="Pfam" id="PF00126">
    <property type="entry name" value="HTH_1"/>
    <property type="match status" value="1"/>
</dbReference>
<keyword evidence="2" id="KW-0805">Transcription regulation</keyword>
<evidence type="ECO:0000256" key="3">
    <source>
        <dbReference type="ARBA" id="ARBA00023125"/>
    </source>
</evidence>
<dbReference type="GO" id="GO:0003700">
    <property type="term" value="F:DNA-binding transcription factor activity"/>
    <property type="evidence" value="ECO:0007669"/>
    <property type="project" value="InterPro"/>
</dbReference>
<dbReference type="PROSITE" id="PS50931">
    <property type="entry name" value="HTH_LYSR"/>
    <property type="match status" value="1"/>
</dbReference>
<gene>
    <name evidence="6" type="ORF">HELGO_WM20683</name>
</gene>
<evidence type="ECO:0000256" key="2">
    <source>
        <dbReference type="ARBA" id="ARBA00023015"/>
    </source>
</evidence>
<feature type="domain" description="HTH lysR-type" evidence="5">
    <location>
        <begin position="1"/>
        <end position="60"/>
    </location>
</feature>
<dbReference type="InterPro" id="IPR036390">
    <property type="entry name" value="WH_DNA-bd_sf"/>
</dbReference>
<dbReference type="SUPFAM" id="SSF53850">
    <property type="entry name" value="Periplasmic binding protein-like II"/>
    <property type="match status" value="1"/>
</dbReference>
<keyword evidence="4" id="KW-0804">Transcription</keyword>
<evidence type="ECO:0000256" key="1">
    <source>
        <dbReference type="ARBA" id="ARBA00009437"/>
    </source>
</evidence>
<keyword evidence="3" id="KW-0238">DNA-binding</keyword>
<dbReference type="InterPro" id="IPR005119">
    <property type="entry name" value="LysR_subst-bd"/>
</dbReference>
<accession>A0A6S6U278</accession>